<dbReference type="GO" id="GO:0004506">
    <property type="term" value="F:squalene monooxygenase activity"/>
    <property type="evidence" value="ECO:0007669"/>
    <property type="project" value="UniProtKB-UniRule"/>
</dbReference>
<dbReference type="InterPro" id="IPR036188">
    <property type="entry name" value="FAD/NAD-bd_sf"/>
</dbReference>
<dbReference type="Pfam" id="PF08491">
    <property type="entry name" value="SE"/>
    <property type="match status" value="1"/>
</dbReference>
<comment type="cofactor">
    <cofactor evidence="1 14">
        <name>FAD</name>
        <dbReference type="ChEBI" id="CHEBI:57692"/>
    </cofactor>
</comment>
<evidence type="ECO:0000256" key="1">
    <source>
        <dbReference type="ARBA" id="ARBA00001974"/>
    </source>
</evidence>
<keyword evidence="10 14" id="KW-1133">Transmembrane helix</keyword>
<comment type="similarity">
    <text evidence="5 14">Belongs to the squalene monooxygenase family.</text>
</comment>
<evidence type="ECO:0000256" key="5">
    <source>
        <dbReference type="ARBA" id="ARBA00008802"/>
    </source>
</evidence>
<evidence type="ECO:0000259" key="15">
    <source>
        <dbReference type="Pfam" id="PF08491"/>
    </source>
</evidence>
<comment type="function">
    <text evidence="2 14">Catalyzes the stereospecific oxidation of squalene to (S)-2,3-epoxysqualene, and is considered to be a rate-limiting enzyme in steroid biosynthesis.</text>
</comment>
<keyword evidence="8 14" id="KW-0812">Transmembrane</keyword>
<dbReference type="InterPro" id="IPR013698">
    <property type="entry name" value="Squalene_epoxidase"/>
</dbReference>
<feature type="domain" description="Squalene epoxidase" evidence="15">
    <location>
        <begin position="298"/>
        <end position="558"/>
    </location>
</feature>
<comment type="subcellular location">
    <subcellularLocation>
        <location evidence="3 14">Membrane</location>
        <topology evidence="3 14">Multi-pass membrane protein</topology>
    </subcellularLocation>
</comment>
<evidence type="ECO:0000256" key="11">
    <source>
        <dbReference type="ARBA" id="ARBA00023002"/>
    </source>
</evidence>
<dbReference type="Gene3D" id="3.50.50.60">
    <property type="entry name" value="FAD/NAD(P)-binding domain"/>
    <property type="match status" value="2"/>
</dbReference>
<dbReference type="GO" id="GO:0016020">
    <property type="term" value="C:membrane"/>
    <property type="evidence" value="ECO:0007669"/>
    <property type="project" value="UniProtKB-SubCell"/>
</dbReference>
<sequence length="596" mass="65643">MLTTMMEPQLLGWLSPLVISVVLVISVFAFYGLLVKTRRNSNKLESTTSKIHHDRTVTSTVGSLNVNGGDTVSDVIVVGAGVAGSALAYTLGKDNRRVHVIERDLSEPDRIVGELLQPGGYLKLLELGIEGKDKFISELCRCFVVNDMVIYLDRGFTCPIRILTRTGIVELLNRVESWCFFFVYLSVSALSSRICYNMTSWELIYRLRGGNRCSASVWLCTFQERKRIRLAYPLEKFHTDVSGRSFHNGRFIQRMREKAASLPNVQLEQGTVVSLLEENGTIKGVRYKNKAGEESTAFAALTIVCDGCFSNLRRSLCNPQVDVPSCFVGLVLENCNLPYANHGHVVLADPSPILMYPISSTEVRCLVDVPGQKVPSIANGEMENYLKTVVAPQMPHEVYDSFIAAVNKGNIKSMPNRSMPASPYPTPGALLMGDAFNMRHPLTGGGMTVALSDIVVLRNLLRPLRDLSDGSSLCKYLESFYTLRKPVASTINTLANALYKVFCSSKDEARNEMREACFDYLSLGGMCTSGPVSLLSGLNPRPLTLVCHFFAVAVYGGASGIIFPIIKAEGVRQMFFPATVPAYYRAPPVKGETKCS</sequence>
<evidence type="ECO:0000256" key="3">
    <source>
        <dbReference type="ARBA" id="ARBA00004141"/>
    </source>
</evidence>
<keyword evidence="9 14" id="KW-0274">FAD</keyword>
<comment type="pathway">
    <text evidence="4">Terpene metabolism; lanosterol biosynthesis; lanosterol from farnesyl diphosphate: step 2/3.</text>
</comment>
<evidence type="ECO:0000256" key="14">
    <source>
        <dbReference type="RuleBase" id="RU367121"/>
    </source>
</evidence>
<proteinExistence type="inferred from homology"/>
<dbReference type="GO" id="GO:0016126">
    <property type="term" value="P:sterol biosynthetic process"/>
    <property type="evidence" value="ECO:0007669"/>
    <property type="project" value="UniProtKB-UniRule"/>
</dbReference>
<evidence type="ECO:0000313" key="17">
    <source>
        <dbReference type="Proteomes" id="UP000886595"/>
    </source>
</evidence>
<evidence type="ECO:0000256" key="10">
    <source>
        <dbReference type="ARBA" id="ARBA00022989"/>
    </source>
</evidence>
<keyword evidence="7 14" id="KW-0285">Flavoprotein</keyword>
<comment type="catalytic activity">
    <reaction evidence="13 14">
        <text>squalene + reduced [NADPH--hemoprotein reductase] + O2 = (S)-2,3-epoxysqualene + oxidized [NADPH--hemoprotein reductase] + H2O + H(+)</text>
        <dbReference type="Rhea" id="RHEA:25282"/>
        <dbReference type="Rhea" id="RHEA-COMP:11964"/>
        <dbReference type="Rhea" id="RHEA-COMP:11965"/>
        <dbReference type="ChEBI" id="CHEBI:15377"/>
        <dbReference type="ChEBI" id="CHEBI:15378"/>
        <dbReference type="ChEBI" id="CHEBI:15379"/>
        <dbReference type="ChEBI" id="CHEBI:15440"/>
        <dbReference type="ChEBI" id="CHEBI:15441"/>
        <dbReference type="ChEBI" id="CHEBI:57618"/>
        <dbReference type="ChEBI" id="CHEBI:58210"/>
        <dbReference type="EC" id="1.14.14.17"/>
    </reaction>
</comment>
<keyword evidence="12 14" id="KW-0472">Membrane</keyword>
<dbReference type="GO" id="GO:0009725">
    <property type="term" value="P:response to hormone"/>
    <property type="evidence" value="ECO:0007669"/>
    <property type="project" value="UniProtKB-ARBA"/>
</dbReference>
<name>A0A8X7UID9_BRACI</name>
<dbReference type="GO" id="GO:0005783">
    <property type="term" value="C:endoplasmic reticulum"/>
    <property type="evidence" value="ECO:0007669"/>
    <property type="project" value="TreeGrafter"/>
</dbReference>
<evidence type="ECO:0000256" key="2">
    <source>
        <dbReference type="ARBA" id="ARBA00002173"/>
    </source>
</evidence>
<evidence type="ECO:0000256" key="6">
    <source>
        <dbReference type="ARBA" id="ARBA00012312"/>
    </source>
</evidence>
<dbReference type="OrthoDB" id="1678617at2759"/>
<feature type="transmembrane region" description="Helical" evidence="14">
    <location>
        <begin position="12"/>
        <end position="34"/>
    </location>
</feature>
<evidence type="ECO:0000256" key="9">
    <source>
        <dbReference type="ARBA" id="ARBA00022827"/>
    </source>
</evidence>
<evidence type="ECO:0000256" key="7">
    <source>
        <dbReference type="ARBA" id="ARBA00022630"/>
    </source>
</evidence>
<evidence type="ECO:0000256" key="12">
    <source>
        <dbReference type="ARBA" id="ARBA00023136"/>
    </source>
</evidence>
<organism evidence="16 17">
    <name type="scientific">Brassica carinata</name>
    <name type="common">Ethiopian mustard</name>
    <name type="synonym">Abyssinian cabbage</name>
    <dbReference type="NCBI Taxonomy" id="52824"/>
    <lineage>
        <taxon>Eukaryota</taxon>
        <taxon>Viridiplantae</taxon>
        <taxon>Streptophyta</taxon>
        <taxon>Embryophyta</taxon>
        <taxon>Tracheophyta</taxon>
        <taxon>Spermatophyta</taxon>
        <taxon>Magnoliopsida</taxon>
        <taxon>eudicotyledons</taxon>
        <taxon>Gunneridae</taxon>
        <taxon>Pentapetalae</taxon>
        <taxon>rosids</taxon>
        <taxon>malvids</taxon>
        <taxon>Brassicales</taxon>
        <taxon>Brassicaceae</taxon>
        <taxon>Brassiceae</taxon>
        <taxon>Brassica</taxon>
    </lineage>
</organism>
<dbReference type="SUPFAM" id="SSF51905">
    <property type="entry name" value="FAD/NAD(P)-binding domain"/>
    <property type="match status" value="1"/>
</dbReference>
<dbReference type="PRINTS" id="PR00420">
    <property type="entry name" value="RNGMNOXGNASE"/>
</dbReference>
<protein>
    <recommendedName>
        <fullName evidence="6 14">Squalene monooxygenase</fullName>
        <ecNumber evidence="6 14">1.14.14.17</ecNumber>
    </recommendedName>
</protein>
<reference evidence="16 17" key="1">
    <citation type="submission" date="2020-02" db="EMBL/GenBank/DDBJ databases">
        <authorList>
            <person name="Ma Q."/>
            <person name="Huang Y."/>
            <person name="Song X."/>
            <person name="Pei D."/>
        </authorList>
    </citation>
    <scope>NUCLEOTIDE SEQUENCE [LARGE SCALE GENOMIC DNA]</scope>
    <source>
        <strain evidence="16">Sxm20200214</strain>
        <tissue evidence="16">Leaf</tissue>
    </source>
</reference>
<dbReference type="Proteomes" id="UP000886595">
    <property type="component" value="Unassembled WGS sequence"/>
</dbReference>
<dbReference type="EMBL" id="JAAMPC010000012">
    <property type="protein sequence ID" value="KAG2277071.1"/>
    <property type="molecule type" value="Genomic_DNA"/>
</dbReference>
<evidence type="ECO:0000256" key="13">
    <source>
        <dbReference type="ARBA" id="ARBA00048658"/>
    </source>
</evidence>
<evidence type="ECO:0000256" key="4">
    <source>
        <dbReference type="ARBA" id="ARBA00005018"/>
    </source>
</evidence>
<dbReference type="InterPro" id="IPR040125">
    <property type="entry name" value="Squalene_monox"/>
</dbReference>
<dbReference type="GO" id="GO:0050660">
    <property type="term" value="F:flavin adenine dinucleotide binding"/>
    <property type="evidence" value="ECO:0007669"/>
    <property type="project" value="UniProtKB-UniRule"/>
</dbReference>
<dbReference type="PANTHER" id="PTHR10835">
    <property type="entry name" value="SQUALENE MONOOXYGENASE"/>
    <property type="match status" value="1"/>
</dbReference>
<dbReference type="Pfam" id="PF13450">
    <property type="entry name" value="NAD_binding_8"/>
    <property type="match status" value="1"/>
</dbReference>
<feature type="transmembrane region" description="Helical" evidence="14">
    <location>
        <begin position="543"/>
        <end position="566"/>
    </location>
</feature>
<dbReference type="AlphaFoldDB" id="A0A8X7UID9"/>
<comment type="caution">
    <text evidence="16">The sequence shown here is derived from an EMBL/GenBank/DDBJ whole genome shotgun (WGS) entry which is preliminary data.</text>
</comment>
<evidence type="ECO:0000256" key="8">
    <source>
        <dbReference type="ARBA" id="ARBA00022692"/>
    </source>
</evidence>
<accession>A0A8X7UID9</accession>
<dbReference type="PANTHER" id="PTHR10835:SF0">
    <property type="entry name" value="SQUALENE MONOOXYGENASE"/>
    <property type="match status" value="1"/>
</dbReference>
<dbReference type="FunFam" id="3.50.50.60:FF:000074">
    <property type="entry name" value="Squalene monooxygenase 2"/>
    <property type="match status" value="1"/>
</dbReference>
<gene>
    <name evidence="16" type="ORF">Bca52824_059626</name>
</gene>
<evidence type="ECO:0000313" key="16">
    <source>
        <dbReference type="EMBL" id="KAG2277071.1"/>
    </source>
</evidence>
<dbReference type="EC" id="1.14.14.17" evidence="6 14"/>
<keyword evidence="17" id="KW-1185">Reference proteome</keyword>
<keyword evidence="11 14" id="KW-0560">Oxidoreductase</keyword>